<dbReference type="RefSeq" id="WP_126017861.1">
    <property type="nucleotide sequence ID" value="NZ_CP034437.1"/>
</dbReference>
<protein>
    <submittedName>
        <fullName evidence="1">YqzE family protein</fullName>
    </submittedName>
</protein>
<reference evidence="2" key="1">
    <citation type="submission" date="2018-12" db="EMBL/GenBank/DDBJ databases">
        <title>Genome sequence of Peanibacillus sp.</title>
        <authorList>
            <person name="Subramani G."/>
            <person name="Srinivasan S."/>
            <person name="Kim M.K."/>
        </authorList>
    </citation>
    <scope>NUCLEOTIDE SEQUENCE [LARGE SCALE GENOMIC DNA]</scope>
    <source>
        <strain evidence="2">18JY67-1</strain>
    </source>
</reference>
<dbReference type="Proteomes" id="UP000272528">
    <property type="component" value="Chromosome"/>
</dbReference>
<dbReference type="OrthoDB" id="2691835at2"/>
<organism evidence="1 2">
    <name type="scientific">Paenibacillus albus</name>
    <dbReference type="NCBI Taxonomy" id="2495582"/>
    <lineage>
        <taxon>Bacteria</taxon>
        <taxon>Bacillati</taxon>
        <taxon>Bacillota</taxon>
        <taxon>Bacilli</taxon>
        <taxon>Bacillales</taxon>
        <taxon>Paenibacillaceae</taxon>
        <taxon>Paenibacillus</taxon>
    </lineage>
</organism>
<gene>
    <name evidence="1" type="ORF">EJC50_22625</name>
</gene>
<dbReference type="Pfam" id="PF14038">
    <property type="entry name" value="YqzE"/>
    <property type="match status" value="1"/>
</dbReference>
<dbReference type="EMBL" id="CP034437">
    <property type="protein sequence ID" value="AZN42163.1"/>
    <property type="molecule type" value="Genomic_DNA"/>
</dbReference>
<dbReference type="InterPro" id="IPR025622">
    <property type="entry name" value="YqzE"/>
</dbReference>
<dbReference type="AlphaFoldDB" id="A0A3Q8X7M2"/>
<proteinExistence type="predicted"/>
<accession>A0A3Q8X7M2</accession>
<evidence type="ECO:0000313" key="1">
    <source>
        <dbReference type="EMBL" id="AZN42163.1"/>
    </source>
</evidence>
<dbReference type="KEGG" id="palb:EJC50_22625"/>
<evidence type="ECO:0000313" key="2">
    <source>
        <dbReference type="Proteomes" id="UP000272528"/>
    </source>
</evidence>
<name>A0A3Q8X7M2_9BACL</name>
<sequence length="78" mass="9153">MAVEKPEEYIKFITGKAINFIDMPMDTRRENRQKAKATREPWLTRWFGIGGFGVMQWIKSTAREESNEEQSDLPVKMT</sequence>
<keyword evidence="2" id="KW-1185">Reference proteome</keyword>